<dbReference type="OrthoDB" id="105010at2157"/>
<sequence>MMIGKAAATLVALMMVLAFFAIPVSADEVVTSATIQSGGGDPPWVMAVWQQDLTPELENGDPTHQVDLPQFMPPVEYDAYKTLCYYAVVYDAQGPDTIVQVSNKVYHPLGNAQGLEDQTTGTVWNEWDGSKKYQVIASEYYEVNNEDDKAAARAALEAAYLAGLVTFNGATWEEIDYKLSQDEAKLFWGCADKYYKQPGGWYPVETTAFDNNDNPSAPVASQFYYVPVAAFELDFASVNYGSVSVNNWKPISGDATFGTADKPTIRNIGNTWMSISIEQDDMGIGKSLVNGAYRWDVNYGARLGDNSDNWVEYMPEEEITLPNPLPLCNTIKLDFKIKVLKAWSNDSHIGTMTITADPWWDISP</sequence>
<dbReference type="EMBL" id="JWHL01000025">
    <property type="protein sequence ID" value="MBR1369934.1"/>
    <property type="molecule type" value="Genomic_DNA"/>
</dbReference>
<keyword evidence="2" id="KW-1185">Reference proteome</keyword>
<evidence type="ECO:0000313" key="1">
    <source>
        <dbReference type="EMBL" id="MBR1369934.1"/>
    </source>
</evidence>
<comment type="caution">
    <text evidence="1">The sequence shown here is derived from an EMBL/GenBank/DDBJ whole genome shotgun (WGS) entry which is preliminary data.</text>
</comment>
<dbReference type="RefSeq" id="WP_211531693.1">
    <property type="nucleotide sequence ID" value="NZ_JWHL01000025.1"/>
</dbReference>
<accession>A0A8J7W7I9</accession>
<dbReference type="AlphaFoldDB" id="A0A8J7W7I9"/>
<dbReference type="Proteomes" id="UP000730161">
    <property type="component" value="Unassembled WGS sequence"/>
</dbReference>
<protein>
    <submittedName>
        <fullName evidence="1">Uncharacterized protein</fullName>
    </submittedName>
</protein>
<evidence type="ECO:0000313" key="2">
    <source>
        <dbReference type="Proteomes" id="UP000730161"/>
    </source>
</evidence>
<proteinExistence type="predicted"/>
<name>A0A8J7W7I9_9EURY</name>
<gene>
    <name evidence="1" type="ORF">RJ53_10785</name>
</gene>
<organism evidence="1 2">
    <name type="scientific">Methanocalculus chunghsingensis</name>
    <dbReference type="NCBI Taxonomy" id="156457"/>
    <lineage>
        <taxon>Archaea</taxon>
        <taxon>Methanobacteriati</taxon>
        <taxon>Methanobacteriota</taxon>
        <taxon>Stenosarchaea group</taxon>
        <taxon>Methanomicrobia</taxon>
        <taxon>Methanomicrobiales</taxon>
        <taxon>Methanocalculaceae</taxon>
        <taxon>Methanocalculus</taxon>
    </lineage>
</organism>
<reference evidence="1" key="1">
    <citation type="submission" date="2014-12" db="EMBL/GenBank/DDBJ databases">
        <authorList>
            <person name="Huang H.-H."/>
            <person name="Chen S.-C."/>
            <person name="Lai M.-C."/>
        </authorList>
    </citation>
    <scope>NUCLEOTIDE SEQUENCE</scope>
    <source>
        <strain evidence="1">K1F9705b</strain>
    </source>
</reference>